<gene>
    <name evidence="2" type="ORF">BDDG_13115</name>
</gene>
<reference evidence="2" key="1">
    <citation type="submission" date="2010-03" db="EMBL/GenBank/DDBJ databases">
        <title>Annotation of Blastomyces dermatitidis strain ATCC 18188.</title>
        <authorList>
            <consortium name="The Broad Institute Genome Sequencing Platform"/>
            <consortium name="Broad Institute Genome Sequencing Center for Infectious Disease."/>
            <person name="Cuomo C."/>
            <person name="Klein B."/>
            <person name="Sullivan T."/>
            <person name="Heitman J."/>
            <person name="Young S."/>
            <person name="Zeng Q."/>
            <person name="Gargeya S."/>
            <person name="Alvarado L."/>
            <person name="Berlin A.M."/>
            <person name="Chapman S.B."/>
            <person name="Chen Z."/>
            <person name="Freedman E."/>
            <person name="Gellesch M."/>
            <person name="Goldberg J."/>
            <person name="Griggs A."/>
            <person name="Gujja S."/>
            <person name="Heilman E."/>
            <person name="Heiman D."/>
            <person name="Howarth C."/>
            <person name="Mehta T."/>
            <person name="Neiman D."/>
            <person name="Pearson M."/>
            <person name="Roberts A."/>
            <person name="Saif S."/>
            <person name="Shea T."/>
            <person name="Shenoy N."/>
            <person name="Sisk P."/>
            <person name="Stolte C."/>
            <person name="Sykes S."/>
            <person name="White J."/>
            <person name="Yandava C."/>
            <person name="Haas B."/>
            <person name="Nusbaum C."/>
            <person name="Birren B."/>
        </authorList>
    </citation>
    <scope>NUCLEOTIDE SEQUENCE</scope>
    <source>
        <strain evidence="2">ATCC 18188</strain>
    </source>
</reference>
<dbReference type="AlphaFoldDB" id="A0A0J9HIA4"/>
<sequence>ETAVYSTILEKFTTEADTAITSHTSNITISEKMISSNSSTSTKPSFNLLIHTSIKSSQKPKISVATQSTWHKRLEHSSKIAIQKLANDATGIQITHLEATVDKLTTELCKPCHLCNAENQISRHLHIRSHTSNPAPEPIPEPAGSNVDTGSNVDINPHSAAIDNCTQNSNVDINTHPAAIDNCTRNSNVDINTHLAVIDNHTRA</sequence>
<dbReference type="EMBL" id="GG749528">
    <property type="protein sequence ID" value="KMW68904.1"/>
    <property type="molecule type" value="Genomic_DNA"/>
</dbReference>
<feature type="non-terminal residue" evidence="2">
    <location>
        <position position="1"/>
    </location>
</feature>
<protein>
    <submittedName>
        <fullName evidence="2">Uncharacterized protein</fullName>
    </submittedName>
</protein>
<name>A0A0J9HIA4_AJEDA</name>
<evidence type="ECO:0000256" key="1">
    <source>
        <dbReference type="SAM" id="MobiDB-lite"/>
    </source>
</evidence>
<accession>A0A0J9HIA4</accession>
<dbReference type="Proteomes" id="UP000007802">
    <property type="component" value="Unassembled WGS sequence"/>
</dbReference>
<feature type="region of interest" description="Disordered" evidence="1">
    <location>
        <begin position="129"/>
        <end position="158"/>
    </location>
</feature>
<organism evidence="2">
    <name type="scientific">Ajellomyces dermatitidis (strain ATCC 18188 / CBS 674.68)</name>
    <name type="common">Blastomyces dermatitidis</name>
    <dbReference type="NCBI Taxonomy" id="653446"/>
    <lineage>
        <taxon>Eukaryota</taxon>
        <taxon>Fungi</taxon>
        <taxon>Dikarya</taxon>
        <taxon>Ascomycota</taxon>
        <taxon>Pezizomycotina</taxon>
        <taxon>Eurotiomycetes</taxon>
        <taxon>Eurotiomycetidae</taxon>
        <taxon>Onygenales</taxon>
        <taxon>Ajellomycetaceae</taxon>
        <taxon>Blastomyces</taxon>
    </lineage>
</organism>
<proteinExistence type="predicted"/>
<evidence type="ECO:0000313" key="2">
    <source>
        <dbReference type="EMBL" id="KMW68904.1"/>
    </source>
</evidence>